<protein>
    <submittedName>
        <fullName evidence="2">Uncharacterized protein</fullName>
    </submittedName>
</protein>
<evidence type="ECO:0000256" key="1">
    <source>
        <dbReference type="SAM" id="SignalP"/>
    </source>
</evidence>
<gene>
    <name evidence="2" type="ORF">E2C01_073055</name>
</gene>
<organism evidence="2 3">
    <name type="scientific">Portunus trituberculatus</name>
    <name type="common">Swimming crab</name>
    <name type="synonym">Neptunus trituberculatus</name>
    <dbReference type="NCBI Taxonomy" id="210409"/>
    <lineage>
        <taxon>Eukaryota</taxon>
        <taxon>Metazoa</taxon>
        <taxon>Ecdysozoa</taxon>
        <taxon>Arthropoda</taxon>
        <taxon>Crustacea</taxon>
        <taxon>Multicrustacea</taxon>
        <taxon>Malacostraca</taxon>
        <taxon>Eumalacostraca</taxon>
        <taxon>Eucarida</taxon>
        <taxon>Decapoda</taxon>
        <taxon>Pleocyemata</taxon>
        <taxon>Brachyura</taxon>
        <taxon>Eubrachyura</taxon>
        <taxon>Portunoidea</taxon>
        <taxon>Portunidae</taxon>
        <taxon>Portuninae</taxon>
        <taxon>Portunus</taxon>
    </lineage>
</organism>
<dbReference type="Proteomes" id="UP000324222">
    <property type="component" value="Unassembled WGS sequence"/>
</dbReference>
<evidence type="ECO:0000313" key="3">
    <source>
        <dbReference type="Proteomes" id="UP000324222"/>
    </source>
</evidence>
<dbReference type="AlphaFoldDB" id="A0A5B7I9J5"/>
<proteinExistence type="predicted"/>
<comment type="caution">
    <text evidence="2">The sequence shown here is derived from an EMBL/GenBank/DDBJ whole genome shotgun (WGS) entry which is preliminary data.</text>
</comment>
<feature type="signal peptide" evidence="1">
    <location>
        <begin position="1"/>
        <end position="24"/>
    </location>
</feature>
<name>A0A5B7I9J5_PORTR</name>
<dbReference type="EMBL" id="VSRR010048762">
    <property type="protein sequence ID" value="MPC78566.1"/>
    <property type="molecule type" value="Genomic_DNA"/>
</dbReference>
<feature type="chain" id="PRO_5022888601" evidence="1">
    <location>
        <begin position="25"/>
        <end position="110"/>
    </location>
</feature>
<keyword evidence="1" id="KW-0732">Signal</keyword>
<evidence type="ECO:0000313" key="2">
    <source>
        <dbReference type="EMBL" id="MPC78566.1"/>
    </source>
</evidence>
<keyword evidence="3" id="KW-1185">Reference proteome</keyword>
<sequence>MPNYKRKCELLVHLSLALLYGRTGFNVGDVCRVGQREEGGEQGCKCPSSTLRDSWQVVDLEQRFISQASLQTFPQRDIVDLPLVLNMVDAASPSSIEQSNRRLAGIPPCV</sequence>
<reference evidence="2 3" key="1">
    <citation type="submission" date="2019-05" db="EMBL/GenBank/DDBJ databases">
        <title>Another draft genome of Portunus trituberculatus and its Hox gene families provides insights of decapod evolution.</title>
        <authorList>
            <person name="Jeong J.-H."/>
            <person name="Song I."/>
            <person name="Kim S."/>
            <person name="Choi T."/>
            <person name="Kim D."/>
            <person name="Ryu S."/>
            <person name="Kim W."/>
        </authorList>
    </citation>
    <scope>NUCLEOTIDE SEQUENCE [LARGE SCALE GENOMIC DNA]</scope>
    <source>
        <tissue evidence="2">Muscle</tissue>
    </source>
</reference>
<accession>A0A5B7I9J5</accession>